<accession>A0A1I0VJJ7</accession>
<gene>
    <name evidence="1" type="ORF">SAMN05216587_101643</name>
</gene>
<dbReference type="RefSeq" id="WP_074812762.1">
    <property type="nucleotide sequence ID" value="NZ_FOJX01000001.1"/>
</dbReference>
<dbReference type="EMBL" id="FOJX01000001">
    <property type="protein sequence ID" value="SFA76080.1"/>
    <property type="molecule type" value="Genomic_DNA"/>
</dbReference>
<evidence type="ECO:0000313" key="2">
    <source>
        <dbReference type="Proteomes" id="UP000183843"/>
    </source>
</evidence>
<dbReference type="AlphaFoldDB" id="A0A1I0VJJ7"/>
<evidence type="ECO:0000313" key="1">
    <source>
        <dbReference type="EMBL" id="SFA76080.1"/>
    </source>
</evidence>
<name>A0A1I0VJJ7_SELRU</name>
<reference evidence="1 2" key="1">
    <citation type="submission" date="2016-10" db="EMBL/GenBank/DDBJ databases">
        <authorList>
            <person name="de Groot N.N."/>
        </authorList>
    </citation>
    <scope>NUCLEOTIDE SEQUENCE [LARGE SCALE GENOMIC DNA]</scope>
    <source>
        <strain evidence="1 2">L14</strain>
    </source>
</reference>
<proteinExistence type="predicted"/>
<protein>
    <submittedName>
        <fullName evidence="1">Uncharacterized protein</fullName>
    </submittedName>
</protein>
<organism evidence="1 2">
    <name type="scientific">Selenomonas ruminantium</name>
    <dbReference type="NCBI Taxonomy" id="971"/>
    <lineage>
        <taxon>Bacteria</taxon>
        <taxon>Bacillati</taxon>
        <taxon>Bacillota</taxon>
        <taxon>Negativicutes</taxon>
        <taxon>Selenomonadales</taxon>
        <taxon>Selenomonadaceae</taxon>
        <taxon>Selenomonas</taxon>
    </lineage>
</organism>
<dbReference type="Proteomes" id="UP000183843">
    <property type="component" value="Unassembled WGS sequence"/>
</dbReference>
<sequence length="118" mass="13293">MRLYVKSEYAATLALFRACGTGKEHEAETKMELVTAYNAAVSTHLYTIIKEGATAYQKHTSGRRLDIYHMSTRTPGQIQASHFCLINGTWEAMSHSNITSPKKMYNNLVKGCYVSIRK</sequence>